<gene>
    <name evidence="1" type="ORF">METZ01_LOCUS68775</name>
</gene>
<evidence type="ECO:0000313" key="1">
    <source>
        <dbReference type="EMBL" id="SVA15921.1"/>
    </source>
</evidence>
<evidence type="ECO:0008006" key="2">
    <source>
        <dbReference type="Google" id="ProtNLM"/>
    </source>
</evidence>
<reference evidence="1" key="1">
    <citation type="submission" date="2018-05" db="EMBL/GenBank/DDBJ databases">
        <authorList>
            <person name="Lanie J.A."/>
            <person name="Ng W.-L."/>
            <person name="Kazmierczak K.M."/>
            <person name="Andrzejewski T.M."/>
            <person name="Davidsen T.M."/>
            <person name="Wayne K.J."/>
            <person name="Tettelin H."/>
            <person name="Glass J.I."/>
            <person name="Rusch D."/>
            <person name="Podicherti R."/>
            <person name="Tsui H.-C.T."/>
            <person name="Winkler M.E."/>
        </authorList>
    </citation>
    <scope>NUCLEOTIDE SEQUENCE</scope>
</reference>
<dbReference type="AlphaFoldDB" id="A0A381TK76"/>
<proteinExistence type="predicted"/>
<name>A0A381TK76_9ZZZZ</name>
<accession>A0A381TK76</accession>
<organism evidence="1">
    <name type="scientific">marine metagenome</name>
    <dbReference type="NCBI Taxonomy" id="408172"/>
    <lineage>
        <taxon>unclassified sequences</taxon>
        <taxon>metagenomes</taxon>
        <taxon>ecological metagenomes</taxon>
    </lineage>
</organism>
<protein>
    <recommendedName>
        <fullName evidence="2">Tail tubular protein A</fullName>
    </recommendedName>
</protein>
<dbReference type="EMBL" id="UINC01004656">
    <property type="protein sequence ID" value="SVA15921.1"/>
    <property type="molecule type" value="Genomic_DNA"/>
</dbReference>
<sequence>MATTKIDICSTALILIGATTITSFTDDSTEATVCNTIYEDILKASLTRHRWRFASEQKQLSLLTATPTGRFAYAYQLPTSPQLIQIITLTVNDAVIPYERYGDKVYLDSYGSTSTVVCDYIFRQDEAYFPPHFILALEYHLASLFAGSIARDSGMIKQFSEMAERQYLVAKNIDSAEKTNQQLNVTRFTNLRQSTRI</sequence>